<protein>
    <submittedName>
        <fullName evidence="4">Relaxase domain-containing protein</fullName>
    </submittedName>
</protein>
<dbReference type="InterPro" id="IPR027417">
    <property type="entry name" value="P-loop_NTPase"/>
</dbReference>
<reference evidence="4 5" key="1">
    <citation type="submission" date="2019-12" db="EMBL/GenBank/DDBJ databases">
        <authorList>
            <person name="Li J."/>
            <person name="Shi Y."/>
            <person name="Xu G."/>
            <person name="Xiao D."/>
            <person name="Ran X."/>
        </authorList>
    </citation>
    <scope>NUCLEOTIDE SEQUENCE [LARGE SCALE GENOMIC DNA]</scope>
    <source>
        <strain evidence="4 5">JCM 15915</strain>
    </source>
</reference>
<dbReference type="Gene3D" id="2.30.30.940">
    <property type="match status" value="1"/>
</dbReference>
<feature type="compositionally biased region" description="Basic and acidic residues" evidence="2">
    <location>
        <begin position="1759"/>
        <end position="1770"/>
    </location>
</feature>
<gene>
    <name evidence="4" type="ORF">GMA10_12525</name>
</gene>
<keyword evidence="1" id="KW-0175">Coiled coil</keyword>
<proteinExistence type="predicted"/>
<dbReference type="Pfam" id="PF13604">
    <property type="entry name" value="AAA_30"/>
    <property type="match status" value="1"/>
</dbReference>
<dbReference type="SUPFAM" id="SSF52540">
    <property type="entry name" value="P-loop containing nucleoside triphosphate hydrolases"/>
    <property type="match status" value="2"/>
</dbReference>
<dbReference type="SUPFAM" id="SSF55464">
    <property type="entry name" value="Origin of replication-binding domain, RBD-like"/>
    <property type="match status" value="1"/>
</dbReference>
<dbReference type="EMBL" id="WOGT01000012">
    <property type="protein sequence ID" value="MUN56023.1"/>
    <property type="molecule type" value="Genomic_DNA"/>
</dbReference>
<evidence type="ECO:0000256" key="1">
    <source>
        <dbReference type="SAM" id="Coils"/>
    </source>
</evidence>
<evidence type="ECO:0000313" key="4">
    <source>
        <dbReference type="EMBL" id="MUN56023.1"/>
    </source>
</evidence>
<keyword evidence="5" id="KW-1185">Reference proteome</keyword>
<feature type="compositionally biased region" description="Polar residues" evidence="2">
    <location>
        <begin position="1"/>
        <end position="13"/>
    </location>
</feature>
<dbReference type="InterPro" id="IPR014862">
    <property type="entry name" value="TrwC"/>
</dbReference>
<feature type="domain" description="TrwC relaxase" evidence="3">
    <location>
        <begin position="95"/>
        <end position="584"/>
    </location>
</feature>
<feature type="compositionally biased region" description="Polar residues" evidence="2">
    <location>
        <begin position="1784"/>
        <end position="1808"/>
    </location>
</feature>
<dbReference type="Proteomes" id="UP000462152">
    <property type="component" value="Unassembled WGS sequence"/>
</dbReference>
<dbReference type="Gene3D" id="3.40.50.300">
    <property type="entry name" value="P-loop containing nucleotide triphosphate hydrolases"/>
    <property type="match status" value="2"/>
</dbReference>
<feature type="region of interest" description="Disordered" evidence="2">
    <location>
        <begin position="1713"/>
        <end position="1735"/>
    </location>
</feature>
<organism evidence="4 5">
    <name type="scientific">Rothia koreensis</name>
    <dbReference type="NCBI Taxonomy" id="592378"/>
    <lineage>
        <taxon>Bacteria</taxon>
        <taxon>Bacillati</taxon>
        <taxon>Actinomycetota</taxon>
        <taxon>Actinomycetes</taxon>
        <taxon>Micrococcales</taxon>
        <taxon>Micrococcaceae</taxon>
        <taxon>Rothia</taxon>
    </lineage>
</organism>
<sequence>MLDSSRTQALPRSSSDHVHGTCPQSWPLVQNRGQHRTARTPTDRQKSPSYFGRFFLQIVVTPFALSDSGCDIASMIAGFSATVGVMMTVHKLSTGDGHLYYTNEVASGDQLRAADRELGDYYQVTGMPPGQWIGSGTEHFGLSGQAVTEEQMDALFGSGYTPLDPEKLAEHRAETYRRAYESKRAHYASQALEGLKTYRNGGSESQIVSSLGIHRSTLYRMVSRHEANGNLERADQAIAAGDDHLFLDNYVMSKAEERSATSAAKSAVADGNDDWKEATRLGKKPGEYDQEPVNDFTRELDEQYRRHFKTKDAPPNAEERKEIRNRVAGEQFRQLHGRDGSAVEIAAYIANNSKPRQQSVAGFDHVFTPTKSVSMAWGLGDESLRTGIESAHEAAINDVIDYLDEHAIYARRGQHGREQIDTDKGLVATKFRHYDSRSGDPNLHDHLVIANRVKGADGKWSTLDGRLLYQHGVAASELYNARIMHHINTKLGLEFTPTEVRGKRIWELAGISRDDVSKFSARSVSIKEALDTVEAEFIERHGHAPTPAQRNKLAQQATLATRPEKNGPHSLEELNQQWATKAKTVTPDLPLGENLHAHLKQASTQRAGEVSVQVAESLAMTPQEHVNAIMDRLESTRSTWRVSNINAEATRYFTDIMGGHPVDTDLKQQVVEQVIDTSVSMTPALNVPLPQGREFTRSDGTSIYLPANREVFTSEAIIANEAYLVDAAVSRQVIPAASAEAFDTALETAQQAARDNGYEIDAGQQNLARELATSDKLVAFGIGPAGAGKTTASKIMVNTWTTEGATVHGLAPTAVAADVLGKDAGITATTIDSFLTTDSPTAAAIRPGDVFLVDEVGMVSTPKLAELVSLAEARGAVVRGIGDDQQLGAIGAGGALRLIDREAGCTRLDQVHRFRNPENPSEANLEEAAASLALREPPERGPDKPFDWYLENNRVQAGGHETMVQAVFADWVTDTEAGKLSLMMAPTNTTVAELNELAQARAIRTGAVDPSRTVTTHNDVTIHPGDRVLTRNNNHRLGLNGGKDFVKNGDLWNVLDTHDDGRLTVQHGNHHGKITLPSSYVSEWVELGYASTINRAQGATVDVARAVVDQNTERSDAYVALSRGKYANHAYVETGPEMPRDQVLENISQAYETNLSVHELASRARAENRNPAERIDLYNNLSVHASEKAMEHVTGEALGVTRANELKANDGWGALAHELADATEHGLDPAALIKTAHDARGFDDADDEAAVLHYRIKNLRARHENIRDAHAGRPLANITDDHLDRLIETAKASTDTDSKRDQLEDPHWDQREFGMVPTDQLNRRRTGLAETMRDDDKQEYRWLMAEMDAEVSRRRWSSPAQKQFEEIARGERPRSGHNFTIQNALVQEKELRGSLLPTTDQHEKAPGESLTHGVSEHTASTFWMNHEHTPQDFRSILEAHHQDIGELTVLRGKQIAAEKPAWAEALGEVPANRKNAAQWHRVAGEVDAYRAKYNIPDSEQRPIPKQHARSEEGAYLQAQVTEVHKRGALSNRTGHSQGQNHVVAEEAAITRSAAETPTEAETKIGTQPDAAEKKWEEALMDMDTQWDEVITAWQQEETARTEHETAEEHVEEARQRVQEEKDKLDTIAEDLQGQVTRDYAPVARAEQGLEEANFFTRGSRTKDLEEEREKFKTKYGFDDPDAAYNQDWLEKDDTYSAQKTTLAEADEALETAHQRAQETGQALETAHQSTQEAYDSYAEVREENPATRVARPGMDGEVNQDKLDRQRNQDMTRLQMGTRPTDAMRNNRSLVQSAQARAKTANPSTRTNAARPAALQDEAKQSQSRKL</sequence>
<feature type="region of interest" description="Disordered" evidence="2">
    <location>
        <begin position="1749"/>
        <end position="1827"/>
    </location>
</feature>
<evidence type="ECO:0000256" key="2">
    <source>
        <dbReference type="SAM" id="MobiDB-lite"/>
    </source>
</evidence>
<evidence type="ECO:0000313" key="5">
    <source>
        <dbReference type="Proteomes" id="UP000462152"/>
    </source>
</evidence>
<accession>A0A7M3SW58</accession>
<dbReference type="CDD" id="cd17933">
    <property type="entry name" value="DEXSc_RecD-like"/>
    <property type="match status" value="1"/>
</dbReference>
<name>A0A7M3SW58_9MICC</name>
<dbReference type="NCBIfam" id="NF041492">
    <property type="entry name" value="MobF"/>
    <property type="match status" value="1"/>
</dbReference>
<dbReference type="CDD" id="cd18809">
    <property type="entry name" value="SF1_C_RecD"/>
    <property type="match status" value="1"/>
</dbReference>
<evidence type="ECO:0000259" key="3">
    <source>
        <dbReference type="Pfam" id="PF08751"/>
    </source>
</evidence>
<feature type="compositionally biased region" description="Polar residues" evidence="2">
    <location>
        <begin position="22"/>
        <end position="32"/>
    </location>
</feature>
<dbReference type="Pfam" id="PF08751">
    <property type="entry name" value="TrwC"/>
    <property type="match status" value="1"/>
</dbReference>
<feature type="region of interest" description="Disordered" evidence="2">
    <location>
        <begin position="1"/>
        <end position="45"/>
    </location>
</feature>
<feature type="coiled-coil region" evidence="1">
    <location>
        <begin position="1596"/>
        <end position="1634"/>
    </location>
</feature>
<feature type="compositionally biased region" description="Polar residues" evidence="2">
    <location>
        <begin position="1717"/>
        <end position="1733"/>
    </location>
</feature>
<comment type="caution">
    <text evidence="4">The sequence shown here is derived from an EMBL/GenBank/DDBJ whole genome shotgun (WGS) entry which is preliminary data.</text>
</comment>